<name>A0A430A0B3_9ENTE</name>
<dbReference type="OrthoDB" id="9796570at2"/>
<dbReference type="InterPro" id="IPR029058">
    <property type="entry name" value="AB_hydrolase_fold"/>
</dbReference>
<evidence type="ECO:0000313" key="2">
    <source>
        <dbReference type="EMBL" id="RST99745.1"/>
    </source>
</evidence>
<dbReference type="InterPro" id="IPR003140">
    <property type="entry name" value="PLipase/COase/thioEstase"/>
</dbReference>
<feature type="domain" description="Phospholipase/carboxylesterase/thioesterase" evidence="1">
    <location>
        <begin position="4"/>
        <end position="196"/>
    </location>
</feature>
<dbReference type="Proteomes" id="UP000287857">
    <property type="component" value="Unassembled WGS sequence"/>
</dbReference>
<dbReference type="Pfam" id="PF02230">
    <property type="entry name" value="Abhydrolase_2"/>
    <property type="match status" value="1"/>
</dbReference>
<dbReference type="EMBL" id="NGJS01000003">
    <property type="protein sequence ID" value="RST99745.1"/>
    <property type="molecule type" value="Genomic_DNA"/>
</dbReference>
<reference evidence="2 3" key="1">
    <citation type="submission" date="2017-05" db="EMBL/GenBank/DDBJ databases">
        <title>Vagococcus spp. assemblies.</title>
        <authorList>
            <person name="Gulvik C.A."/>
        </authorList>
    </citation>
    <scope>NUCLEOTIDE SEQUENCE [LARGE SCALE GENOMIC DNA]</scope>
    <source>
        <strain evidence="2 3">SS1995</strain>
    </source>
</reference>
<organism evidence="2 3">
    <name type="scientific">Vagococcus vulneris</name>
    <dbReference type="NCBI Taxonomy" id="1977869"/>
    <lineage>
        <taxon>Bacteria</taxon>
        <taxon>Bacillati</taxon>
        <taxon>Bacillota</taxon>
        <taxon>Bacilli</taxon>
        <taxon>Lactobacillales</taxon>
        <taxon>Enterococcaceae</taxon>
        <taxon>Vagococcus</taxon>
    </lineage>
</organism>
<dbReference type="SUPFAM" id="SSF53474">
    <property type="entry name" value="alpha/beta-Hydrolases"/>
    <property type="match status" value="1"/>
</dbReference>
<dbReference type="GO" id="GO:0016787">
    <property type="term" value="F:hydrolase activity"/>
    <property type="evidence" value="ECO:0007669"/>
    <property type="project" value="InterPro"/>
</dbReference>
<dbReference type="RefSeq" id="WP_125983280.1">
    <property type="nucleotide sequence ID" value="NZ_NGJS01000003.1"/>
</dbReference>
<comment type="caution">
    <text evidence="2">The sequence shown here is derived from an EMBL/GenBank/DDBJ whole genome shotgun (WGS) entry which is preliminary data.</text>
</comment>
<accession>A0A430A0B3</accession>
<sequence>MKYVMQLGQKDQPIFILLHGTGGNEESLLDVGKAINNRATLIGIRGNVLEDSYPRYFKRLEEGLYDEADLAERAVELHHFIQKIVMDVPGDNKDIVLIGYSNGANIGIRLLLDYPDNYRQAILFHPMYPVVVPEKNDLRKTKIFASMGTQDPIVSVINSQYVLSLFNERHAAVTEEWTISHQLTYDEVTAAKNWLDHL</sequence>
<protein>
    <submittedName>
        <fullName evidence="2">Carboxylesterase</fullName>
    </submittedName>
</protein>
<gene>
    <name evidence="2" type="ORF">CBF37_03200</name>
</gene>
<proteinExistence type="predicted"/>
<evidence type="ECO:0000313" key="3">
    <source>
        <dbReference type="Proteomes" id="UP000287857"/>
    </source>
</evidence>
<dbReference type="AlphaFoldDB" id="A0A430A0B3"/>
<dbReference type="Gene3D" id="3.40.50.1820">
    <property type="entry name" value="alpha/beta hydrolase"/>
    <property type="match status" value="1"/>
</dbReference>
<keyword evidence="3" id="KW-1185">Reference proteome</keyword>
<evidence type="ECO:0000259" key="1">
    <source>
        <dbReference type="Pfam" id="PF02230"/>
    </source>
</evidence>